<gene>
    <name evidence="4" type="ORF">HP507_04640</name>
</gene>
<keyword evidence="1" id="KW-0521">NADP</keyword>
<dbReference type="Pfam" id="PF08240">
    <property type="entry name" value="ADH_N"/>
    <property type="match status" value="1"/>
</dbReference>
<dbReference type="PANTHER" id="PTHR48106:SF18">
    <property type="entry name" value="QUINONE OXIDOREDUCTASE PIG3"/>
    <property type="match status" value="1"/>
</dbReference>
<dbReference type="CDD" id="cd05289">
    <property type="entry name" value="MDR_like_2"/>
    <property type="match status" value="1"/>
</dbReference>
<dbReference type="PANTHER" id="PTHR48106">
    <property type="entry name" value="QUINONE OXIDOREDUCTASE PIG3-RELATED"/>
    <property type="match status" value="1"/>
</dbReference>
<proteinExistence type="predicted"/>
<evidence type="ECO:0000259" key="3">
    <source>
        <dbReference type="SMART" id="SM00829"/>
    </source>
</evidence>
<organism evidence="4 5">
    <name type="scientific">Curtobacterium pusillum</name>
    <dbReference type="NCBI Taxonomy" id="69373"/>
    <lineage>
        <taxon>Bacteria</taxon>
        <taxon>Bacillati</taxon>
        <taxon>Actinomycetota</taxon>
        <taxon>Actinomycetes</taxon>
        <taxon>Micrococcales</taxon>
        <taxon>Microbacteriaceae</taxon>
        <taxon>Curtobacterium</taxon>
    </lineage>
</organism>
<evidence type="ECO:0000313" key="4">
    <source>
        <dbReference type="EMBL" id="NUU13123.1"/>
    </source>
</evidence>
<keyword evidence="5" id="KW-1185">Reference proteome</keyword>
<dbReference type="InterPro" id="IPR011032">
    <property type="entry name" value="GroES-like_sf"/>
</dbReference>
<feature type="domain" description="Enoyl reductase (ER)" evidence="3">
    <location>
        <begin position="10"/>
        <end position="308"/>
    </location>
</feature>
<protein>
    <submittedName>
        <fullName evidence="4">NADP-dependent oxidoreductase</fullName>
    </submittedName>
</protein>
<keyword evidence="2" id="KW-0560">Oxidoreductase</keyword>
<dbReference type="InterPro" id="IPR036291">
    <property type="entry name" value="NAD(P)-bd_dom_sf"/>
</dbReference>
<dbReference type="InterPro" id="IPR020843">
    <property type="entry name" value="ER"/>
</dbReference>
<dbReference type="SUPFAM" id="SSF50129">
    <property type="entry name" value="GroES-like"/>
    <property type="match status" value="1"/>
</dbReference>
<reference evidence="4 5" key="1">
    <citation type="submission" date="2020-05" db="EMBL/GenBank/DDBJ databases">
        <title>Genome Sequencing of Type Strains.</title>
        <authorList>
            <person name="Lemaire J.F."/>
            <person name="Inderbitzin P."/>
            <person name="Gregorio O.A."/>
            <person name="Collins S.B."/>
            <person name="Wespe N."/>
            <person name="Knight-Connoni V."/>
        </authorList>
    </citation>
    <scope>NUCLEOTIDE SEQUENCE [LARGE SCALE GENOMIC DNA]</scope>
    <source>
        <strain evidence="4 5">ATCC 19096</strain>
    </source>
</reference>
<sequence length="311" mass="32614">MQVVGVEQFGGPGALAVHEVPQPHPGSGSVRIRVQAFAVNPTDTGVRAGQRDSSQASPPYVPGMDAAGVIDQVGLDVSGWEVGDEVMAIALPLSTHGGAYVQELVAPVGSFTRIPRGISIEEAATIPMNGLTALQILSRAALAPAQTLAVTGAAGLLGNYVVQLARAAGITVIADAAPKDEPLVRSLRPDHVVLRGASFARDVRALVPSGVDALADASVQQDEVVDAVQDGGAFFSVRGWEGNRARGIRFDRIMVAQEYRSFDKLEQLRHAVESGTLTPRVAEVLPAARAAEAHERLEAGGTRGRFVLTWE</sequence>
<dbReference type="SUPFAM" id="SSF51735">
    <property type="entry name" value="NAD(P)-binding Rossmann-fold domains"/>
    <property type="match status" value="1"/>
</dbReference>
<dbReference type="Pfam" id="PF13602">
    <property type="entry name" value="ADH_zinc_N_2"/>
    <property type="match status" value="1"/>
</dbReference>
<dbReference type="EMBL" id="JABMCE010000060">
    <property type="protein sequence ID" value="NUU13123.1"/>
    <property type="molecule type" value="Genomic_DNA"/>
</dbReference>
<evidence type="ECO:0000256" key="2">
    <source>
        <dbReference type="ARBA" id="ARBA00023002"/>
    </source>
</evidence>
<evidence type="ECO:0000313" key="5">
    <source>
        <dbReference type="Proteomes" id="UP000573001"/>
    </source>
</evidence>
<comment type="caution">
    <text evidence="4">The sequence shown here is derived from an EMBL/GenBank/DDBJ whole genome shotgun (WGS) entry which is preliminary data.</text>
</comment>
<name>A0ABX2M6Y7_9MICO</name>
<dbReference type="SMART" id="SM00829">
    <property type="entry name" value="PKS_ER"/>
    <property type="match status" value="1"/>
</dbReference>
<accession>A0ABX2M6Y7</accession>
<dbReference type="InterPro" id="IPR013154">
    <property type="entry name" value="ADH-like_N"/>
</dbReference>
<dbReference type="RefSeq" id="WP_175350679.1">
    <property type="nucleotide sequence ID" value="NZ_BAAAWQ010000001.1"/>
</dbReference>
<dbReference type="Gene3D" id="3.40.50.720">
    <property type="entry name" value="NAD(P)-binding Rossmann-like Domain"/>
    <property type="match status" value="1"/>
</dbReference>
<evidence type="ECO:0000256" key="1">
    <source>
        <dbReference type="ARBA" id="ARBA00022857"/>
    </source>
</evidence>
<dbReference type="Gene3D" id="3.90.180.10">
    <property type="entry name" value="Medium-chain alcohol dehydrogenases, catalytic domain"/>
    <property type="match status" value="1"/>
</dbReference>
<dbReference type="Proteomes" id="UP000573001">
    <property type="component" value="Unassembled WGS sequence"/>
</dbReference>